<dbReference type="GO" id="GO:0022857">
    <property type="term" value="F:transmembrane transporter activity"/>
    <property type="evidence" value="ECO:0007669"/>
    <property type="project" value="TreeGrafter"/>
</dbReference>
<protein>
    <recommendedName>
        <fullName evidence="15">Mitochondrial carrier protein</fullName>
    </recommendedName>
</protein>
<dbReference type="InterPro" id="IPR051028">
    <property type="entry name" value="Mito_Solute_Carrier"/>
</dbReference>
<comment type="subcellular location">
    <subcellularLocation>
        <location evidence="1">Mitochondrion inner membrane</location>
        <topology evidence="1">Multi-pass membrane protein</topology>
    </subcellularLocation>
</comment>
<accession>A0A081AZ50</accession>
<dbReference type="Pfam" id="PF00153">
    <property type="entry name" value="Mito_carr"/>
    <property type="match status" value="3"/>
</dbReference>
<evidence type="ECO:0000256" key="6">
    <source>
        <dbReference type="ARBA" id="ARBA00022792"/>
    </source>
</evidence>
<dbReference type="PANTHER" id="PTHR45678:SF9">
    <property type="entry name" value="CALCIUM-BINDING MITOCHONDRIAL CARRIER PROTEIN ARALAR1"/>
    <property type="match status" value="1"/>
</dbReference>
<dbReference type="Proteomes" id="UP000028582">
    <property type="component" value="Unassembled WGS sequence"/>
</dbReference>
<proteinExistence type="inferred from homology"/>
<evidence type="ECO:0000256" key="5">
    <source>
        <dbReference type="ARBA" id="ARBA00022737"/>
    </source>
</evidence>
<feature type="repeat" description="Solcar" evidence="11">
    <location>
        <begin position="133"/>
        <end position="217"/>
    </location>
</feature>
<evidence type="ECO:0000256" key="1">
    <source>
        <dbReference type="ARBA" id="ARBA00004448"/>
    </source>
</evidence>
<evidence type="ECO:0000256" key="11">
    <source>
        <dbReference type="PROSITE-ProRule" id="PRU00282"/>
    </source>
</evidence>
<keyword evidence="6" id="KW-0999">Mitochondrion inner membrane</keyword>
<dbReference type="GO" id="GO:0005743">
    <property type="term" value="C:mitochondrial inner membrane"/>
    <property type="evidence" value="ECO:0007669"/>
    <property type="project" value="UniProtKB-SubCell"/>
</dbReference>
<evidence type="ECO:0000256" key="12">
    <source>
        <dbReference type="RuleBase" id="RU000488"/>
    </source>
</evidence>
<keyword evidence="5" id="KW-0677">Repeat</keyword>
<dbReference type="Gene3D" id="1.50.40.10">
    <property type="entry name" value="Mitochondrial carrier domain"/>
    <property type="match status" value="1"/>
</dbReference>
<dbReference type="PANTHER" id="PTHR45678">
    <property type="entry name" value="MITOCHONDRIAL 2-OXODICARBOXYLATE CARRIER 1-RELATED"/>
    <property type="match status" value="1"/>
</dbReference>
<dbReference type="OrthoDB" id="2161at2759"/>
<evidence type="ECO:0000256" key="7">
    <source>
        <dbReference type="ARBA" id="ARBA00022837"/>
    </source>
</evidence>
<dbReference type="InterPro" id="IPR002067">
    <property type="entry name" value="MCP"/>
</dbReference>
<keyword evidence="4 11" id="KW-0812">Transmembrane</keyword>
<evidence type="ECO:0000313" key="13">
    <source>
        <dbReference type="EMBL" id="ETO84161.1"/>
    </source>
</evidence>
<dbReference type="InterPro" id="IPR018108">
    <property type="entry name" value="MCP_transmembrane"/>
</dbReference>
<dbReference type="PROSITE" id="PS50920">
    <property type="entry name" value="SOLCAR"/>
    <property type="match status" value="3"/>
</dbReference>
<evidence type="ECO:0000256" key="8">
    <source>
        <dbReference type="ARBA" id="ARBA00022989"/>
    </source>
</evidence>
<dbReference type="InterPro" id="IPR023395">
    <property type="entry name" value="MCP_dom_sf"/>
</dbReference>
<evidence type="ECO:0000256" key="4">
    <source>
        <dbReference type="ARBA" id="ARBA00022692"/>
    </source>
</evidence>
<keyword evidence="3 12" id="KW-0813">Transport</keyword>
<dbReference type="EMBL" id="ANJA01000353">
    <property type="protein sequence ID" value="ETO84161.1"/>
    <property type="molecule type" value="Genomic_DNA"/>
</dbReference>
<comment type="similarity">
    <text evidence="2 12">Belongs to the mitochondrial carrier (TC 2.A.29) family.</text>
</comment>
<keyword evidence="8" id="KW-1133">Transmembrane helix</keyword>
<evidence type="ECO:0000256" key="9">
    <source>
        <dbReference type="ARBA" id="ARBA00023128"/>
    </source>
</evidence>
<evidence type="ECO:0000256" key="2">
    <source>
        <dbReference type="ARBA" id="ARBA00006375"/>
    </source>
</evidence>
<sequence>MTSSATLRHISPLKVRSLPSREAASSSKTMQAPTAIPLHLKLAVGGMAGAVGMVATFPMDIVKTHLQGQTRTGGRMAFSGPVQCFKHIVATDGLRGLYRGLPPTLMGVLPEKAIKLAVNEQLREYFADADGNLSLTKQALAGAGAGCAQSIITNPVEIVKIRLQMQTSLPVAERQTALEIARSLGIRGVYKGAGVCFMRDVPYAILFFPSYATLRDAWADKATGKNSVLSIVTAGAVAGAGAAAICTPADVIKTRLQMKGSPYTGMVDCVRKIVSANGPMALMKGAGPRMMVQAPLFGITLVAFELQKKYMESLATRN</sequence>
<dbReference type="AlphaFoldDB" id="A0A081AZ50"/>
<dbReference type="SUPFAM" id="SSF103506">
    <property type="entry name" value="Mitochondrial carrier"/>
    <property type="match status" value="1"/>
</dbReference>
<gene>
    <name evidence="13" type="ORF">F444_01906</name>
</gene>
<keyword evidence="7" id="KW-0106">Calcium</keyword>
<comment type="caution">
    <text evidence="13">The sequence shown here is derived from an EMBL/GenBank/DDBJ whole genome shotgun (WGS) entry which is preliminary data.</text>
</comment>
<dbReference type="PRINTS" id="PR00926">
    <property type="entry name" value="MITOCARRIER"/>
</dbReference>
<evidence type="ECO:0000313" key="14">
    <source>
        <dbReference type="Proteomes" id="UP000028582"/>
    </source>
</evidence>
<keyword evidence="9" id="KW-0496">Mitochondrion</keyword>
<feature type="repeat" description="Solcar" evidence="11">
    <location>
        <begin position="226"/>
        <end position="310"/>
    </location>
</feature>
<organism evidence="13 14">
    <name type="scientific">Phytophthora nicotianae P1976</name>
    <dbReference type="NCBI Taxonomy" id="1317066"/>
    <lineage>
        <taxon>Eukaryota</taxon>
        <taxon>Sar</taxon>
        <taxon>Stramenopiles</taxon>
        <taxon>Oomycota</taxon>
        <taxon>Peronosporomycetes</taxon>
        <taxon>Peronosporales</taxon>
        <taxon>Peronosporaceae</taxon>
        <taxon>Phytophthora</taxon>
    </lineage>
</organism>
<feature type="repeat" description="Solcar" evidence="11">
    <location>
        <begin position="36"/>
        <end position="125"/>
    </location>
</feature>
<evidence type="ECO:0000256" key="3">
    <source>
        <dbReference type="ARBA" id="ARBA00022448"/>
    </source>
</evidence>
<keyword evidence="10 11" id="KW-0472">Membrane</keyword>
<evidence type="ECO:0008006" key="15">
    <source>
        <dbReference type="Google" id="ProtNLM"/>
    </source>
</evidence>
<evidence type="ECO:0000256" key="10">
    <source>
        <dbReference type="ARBA" id="ARBA00023136"/>
    </source>
</evidence>
<name>A0A081AZ50_PHYNI</name>
<reference evidence="13 14" key="1">
    <citation type="submission" date="2013-11" db="EMBL/GenBank/DDBJ databases">
        <title>The Genome Sequence of Phytophthora parasitica P1976.</title>
        <authorList>
            <consortium name="The Broad Institute Genomics Platform"/>
            <person name="Russ C."/>
            <person name="Tyler B."/>
            <person name="Panabieres F."/>
            <person name="Shan W."/>
            <person name="Tripathy S."/>
            <person name="Grunwald N."/>
            <person name="Machado M."/>
            <person name="Johnson C.S."/>
            <person name="Walker B."/>
            <person name="Young S."/>
            <person name="Zeng Q."/>
            <person name="Gargeya S."/>
            <person name="Fitzgerald M."/>
            <person name="Haas B."/>
            <person name="Abouelleil A."/>
            <person name="Allen A.W."/>
            <person name="Alvarado L."/>
            <person name="Arachchi H.M."/>
            <person name="Berlin A.M."/>
            <person name="Chapman S.B."/>
            <person name="Gainer-Dewar J."/>
            <person name="Goldberg J."/>
            <person name="Griggs A."/>
            <person name="Gujja S."/>
            <person name="Hansen M."/>
            <person name="Howarth C."/>
            <person name="Imamovic A."/>
            <person name="Ireland A."/>
            <person name="Larimer J."/>
            <person name="McCowan C."/>
            <person name="Murphy C."/>
            <person name="Pearson M."/>
            <person name="Poon T.W."/>
            <person name="Priest M."/>
            <person name="Roberts A."/>
            <person name="Saif S."/>
            <person name="Shea T."/>
            <person name="Sisk P."/>
            <person name="Sykes S."/>
            <person name="Wortman J."/>
            <person name="Nusbaum C."/>
            <person name="Birren B."/>
        </authorList>
    </citation>
    <scope>NUCLEOTIDE SEQUENCE [LARGE SCALE GENOMIC DNA]</scope>
    <source>
        <strain evidence="13 14">P1976</strain>
    </source>
</reference>